<sequence>MMQNGLKPDKFAFPFALKSCAGLSNLLVGKSIHQHLIQTGFDSDVLVATAVMDMYAKCGSLDLARKLFDQTQGKDVVCWSAMIASYGIPWPRNAGD</sequence>
<name>A0ACC1BSD4_9ROSI</name>
<accession>A0ACC1BSD4</accession>
<keyword evidence="2" id="KW-1185">Reference proteome</keyword>
<organism evidence="1 2">
    <name type="scientific">Pistacia atlantica</name>
    <dbReference type="NCBI Taxonomy" id="434234"/>
    <lineage>
        <taxon>Eukaryota</taxon>
        <taxon>Viridiplantae</taxon>
        <taxon>Streptophyta</taxon>
        <taxon>Embryophyta</taxon>
        <taxon>Tracheophyta</taxon>
        <taxon>Spermatophyta</taxon>
        <taxon>Magnoliopsida</taxon>
        <taxon>eudicotyledons</taxon>
        <taxon>Gunneridae</taxon>
        <taxon>Pentapetalae</taxon>
        <taxon>rosids</taxon>
        <taxon>malvids</taxon>
        <taxon>Sapindales</taxon>
        <taxon>Anacardiaceae</taxon>
        <taxon>Pistacia</taxon>
    </lineage>
</organism>
<comment type="caution">
    <text evidence="1">The sequence shown here is derived from an EMBL/GenBank/DDBJ whole genome shotgun (WGS) entry which is preliminary data.</text>
</comment>
<gene>
    <name evidence="1" type="ORF">Patl1_06126</name>
</gene>
<proteinExistence type="predicted"/>
<protein>
    <submittedName>
        <fullName evidence="1">Uncharacterized protein</fullName>
    </submittedName>
</protein>
<reference evidence="2" key="1">
    <citation type="journal article" date="2023" name="G3 (Bethesda)">
        <title>Genome assembly and association tests identify interacting loci associated with vigor, precocity, and sex in interspecific pistachio rootstocks.</title>
        <authorList>
            <person name="Palmer W."/>
            <person name="Jacygrad E."/>
            <person name="Sagayaradj S."/>
            <person name="Cavanaugh K."/>
            <person name="Han R."/>
            <person name="Bertier L."/>
            <person name="Beede B."/>
            <person name="Kafkas S."/>
            <person name="Golino D."/>
            <person name="Preece J."/>
            <person name="Michelmore R."/>
        </authorList>
    </citation>
    <scope>NUCLEOTIDE SEQUENCE [LARGE SCALE GENOMIC DNA]</scope>
</reference>
<evidence type="ECO:0000313" key="1">
    <source>
        <dbReference type="EMBL" id="KAJ0102037.1"/>
    </source>
</evidence>
<dbReference type="EMBL" id="CM047899">
    <property type="protein sequence ID" value="KAJ0102037.1"/>
    <property type="molecule type" value="Genomic_DNA"/>
</dbReference>
<dbReference type="Proteomes" id="UP001164250">
    <property type="component" value="Chromosome 3"/>
</dbReference>
<evidence type="ECO:0000313" key="2">
    <source>
        <dbReference type="Proteomes" id="UP001164250"/>
    </source>
</evidence>